<reference evidence="2" key="1">
    <citation type="submission" date="2014-09" db="EMBL/GenBank/DDBJ databases">
        <authorList>
            <person name="Magalhaes I.L.F."/>
            <person name="Oliveira U."/>
            <person name="Santos F.R."/>
            <person name="Vidigal T.H.D.A."/>
            <person name="Brescovit A.D."/>
            <person name="Santos A.J."/>
        </authorList>
    </citation>
    <scope>NUCLEOTIDE SEQUENCE</scope>
    <source>
        <tissue evidence="2">Shoot tissue taken approximately 20 cm above the soil surface</tissue>
    </source>
</reference>
<dbReference type="EMBL" id="GBRH01271226">
    <property type="protein sequence ID" value="JAD26669.1"/>
    <property type="molecule type" value="Transcribed_RNA"/>
</dbReference>
<evidence type="ECO:0000313" key="2">
    <source>
        <dbReference type="EMBL" id="JAD26669.1"/>
    </source>
</evidence>
<dbReference type="InterPro" id="IPR056594">
    <property type="entry name" value="AT5G49610-like_b-prop"/>
</dbReference>
<dbReference type="Pfam" id="PF23635">
    <property type="entry name" value="Beta-prop_AT5G49610-like"/>
    <property type="match status" value="1"/>
</dbReference>
<organism evidence="2">
    <name type="scientific">Arundo donax</name>
    <name type="common">Giant reed</name>
    <name type="synonym">Donax arundinaceus</name>
    <dbReference type="NCBI Taxonomy" id="35708"/>
    <lineage>
        <taxon>Eukaryota</taxon>
        <taxon>Viridiplantae</taxon>
        <taxon>Streptophyta</taxon>
        <taxon>Embryophyta</taxon>
        <taxon>Tracheophyta</taxon>
        <taxon>Spermatophyta</taxon>
        <taxon>Magnoliopsida</taxon>
        <taxon>Liliopsida</taxon>
        <taxon>Poales</taxon>
        <taxon>Poaceae</taxon>
        <taxon>PACMAD clade</taxon>
        <taxon>Arundinoideae</taxon>
        <taxon>Arundineae</taxon>
        <taxon>Arundo</taxon>
    </lineage>
</organism>
<dbReference type="AlphaFoldDB" id="A0A0A8YJB8"/>
<name>A0A0A8YJB8_ARUDO</name>
<feature type="domain" description="F-box protein AT5G49610-like beta-propeller" evidence="1">
    <location>
        <begin position="3"/>
        <end position="35"/>
    </location>
</feature>
<sequence>MLFWLHDMDGNGNTGNWVLTDTICLLEAFGRLQSGSVGSRRG</sequence>
<proteinExistence type="predicted"/>
<accession>A0A0A8YJB8</accession>
<protein>
    <recommendedName>
        <fullName evidence="1">F-box protein AT5G49610-like beta-propeller domain-containing protein</fullName>
    </recommendedName>
</protein>
<reference evidence="2" key="2">
    <citation type="journal article" date="2015" name="Data Brief">
        <title>Shoot transcriptome of the giant reed, Arundo donax.</title>
        <authorList>
            <person name="Barrero R.A."/>
            <person name="Guerrero F.D."/>
            <person name="Moolhuijzen P."/>
            <person name="Goolsby J.A."/>
            <person name="Tidwell J."/>
            <person name="Bellgard S.E."/>
            <person name="Bellgard M.I."/>
        </authorList>
    </citation>
    <scope>NUCLEOTIDE SEQUENCE</scope>
    <source>
        <tissue evidence="2">Shoot tissue taken approximately 20 cm above the soil surface</tissue>
    </source>
</reference>
<evidence type="ECO:0000259" key="1">
    <source>
        <dbReference type="Pfam" id="PF23635"/>
    </source>
</evidence>